<sequence length="184" mass="20254">MTPKPFKVIIAGGSIAGLSLALMLGKNGIDFLVLKAYPSIAPQVGASIGLLPTVLRSLDQLGCYESVMEMAEYSMDKKNFNQNMTGRHGYPIVFFERRMLIHILYDKTQGKSKVLTSRRVQTVYTSQSHVTVTTTEGQSYKGGIVVGADGIHSTIRRQMWEEARKIDPSEENGMQSLNIKATPG</sequence>
<evidence type="ECO:0000256" key="3">
    <source>
        <dbReference type="ARBA" id="ARBA00022827"/>
    </source>
</evidence>
<dbReference type="PRINTS" id="PR00420">
    <property type="entry name" value="RNGMNOXGNASE"/>
</dbReference>
<reference evidence="6 7" key="1">
    <citation type="journal article" date="2016" name="Genome Biol. Evol.">
        <title>Draft genome sequence of an aflatoxigenic Aspergillus species, A. bombycis.</title>
        <authorList>
            <person name="Moore G.G."/>
            <person name="Mack B.M."/>
            <person name="Beltz S.B."/>
            <person name="Gilbert M.K."/>
        </authorList>
    </citation>
    <scope>NUCLEOTIDE SEQUENCE [LARGE SCALE GENOMIC DNA]</scope>
    <source>
        <strain evidence="7">NRRL 26010</strain>
    </source>
</reference>
<evidence type="ECO:0000256" key="1">
    <source>
        <dbReference type="ARBA" id="ARBA00007992"/>
    </source>
</evidence>
<dbReference type="Proteomes" id="UP000179179">
    <property type="component" value="Unassembled WGS sequence"/>
</dbReference>
<evidence type="ECO:0000259" key="5">
    <source>
        <dbReference type="Pfam" id="PF01494"/>
    </source>
</evidence>
<dbReference type="Gene3D" id="3.50.50.60">
    <property type="entry name" value="FAD/NAD(P)-binding domain"/>
    <property type="match status" value="1"/>
</dbReference>
<accession>A0A1F7ZPR0</accession>
<dbReference type="Pfam" id="PF01494">
    <property type="entry name" value="FAD_binding_3"/>
    <property type="match status" value="1"/>
</dbReference>
<dbReference type="InterPro" id="IPR050562">
    <property type="entry name" value="FAD_mOase_fung"/>
</dbReference>
<comment type="similarity">
    <text evidence="1">Belongs to the paxM FAD-dependent monooxygenase family.</text>
</comment>
<keyword evidence="2" id="KW-0285">Flavoprotein</keyword>
<dbReference type="PANTHER" id="PTHR47356:SF2">
    <property type="entry name" value="FAD-BINDING DOMAIN-CONTAINING PROTEIN-RELATED"/>
    <property type="match status" value="1"/>
</dbReference>
<dbReference type="InterPro" id="IPR002938">
    <property type="entry name" value="FAD-bd"/>
</dbReference>
<keyword evidence="3" id="KW-0274">FAD</keyword>
<evidence type="ECO:0000313" key="6">
    <source>
        <dbReference type="EMBL" id="OGM41446.1"/>
    </source>
</evidence>
<dbReference type="AlphaFoldDB" id="A0A1F7ZPR0"/>
<evidence type="ECO:0000256" key="4">
    <source>
        <dbReference type="ARBA" id="ARBA00023002"/>
    </source>
</evidence>
<gene>
    <name evidence="6" type="ORF">ABOM_010095</name>
</gene>
<dbReference type="OrthoDB" id="10029326at2759"/>
<keyword evidence="7" id="KW-1185">Reference proteome</keyword>
<dbReference type="STRING" id="109264.A0A1F7ZPR0"/>
<dbReference type="EMBL" id="LYCR01000111">
    <property type="protein sequence ID" value="OGM41446.1"/>
    <property type="molecule type" value="Genomic_DNA"/>
</dbReference>
<name>A0A1F7ZPR0_9EURO</name>
<feature type="domain" description="FAD-binding" evidence="5">
    <location>
        <begin position="7"/>
        <end position="173"/>
    </location>
</feature>
<dbReference type="PANTHER" id="PTHR47356">
    <property type="entry name" value="FAD-DEPENDENT MONOOXYGENASE ASQG-RELATED"/>
    <property type="match status" value="1"/>
</dbReference>
<protein>
    <submittedName>
        <fullName evidence="6">Zeaxanthin epoxidase</fullName>
    </submittedName>
</protein>
<dbReference type="GeneID" id="34453485"/>
<dbReference type="GO" id="GO:0071949">
    <property type="term" value="F:FAD binding"/>
    <property type="evidence" value="ECO:0007669"/>
    <property type="project" value="InterPro"/>
</dbReference>
<comment type="caution">
    <text evidence="6">The sequence shown here is derived from an EMBL/GenBank/DDBJ whole genome shotgun (WGS) entry which is preliminary data.</text>
</comment>
<dbReference type="InterPro" id="IPR036188">
    <property type="entry name" value="FAD/NAD-bd_sf"/>
</dbReference>
<evidence type="ECO:0000313" key="7">
    <source>
        <dbReference type="Proteomes" id="UP000179179"/>
    </source>
</evidence>
<keyword evidence="4" id="KW-0560">Oxidoreductase</keyword>
<dbReference type="SUPFAM" id="SSF51905">
    <property type="entry name" value="FAD/NAD(P)-binding domain"/>
    <property type="match status" value="1"/>
</dbReference>
<dbReference type="RefSeq" id="XP_022385163.1">
    <property type="nucleotide sequence ID" value="XM_022537223.1"/>
</dbReference>
<evidence type="ECO:0000256" key="2">
    <source>
        <dbReference type="ARBA" id="ARBA00022630"/>
    </source>
</evidence>
<proteinExistence type="inferred from homology"/>
<organism evidence="6 7">
    <name type="scientific">Aspergillus bombycis</name>
    <dbReference type="NCBI Taxonomy" id="109264"/>
    <lineage>
        <taxon>Eukaryota</taxon>
        <taxon>Fungi</taxon>
        <taxon>Dikarya</taxon>
        <taxon>Ascomycota</taxon>
        <taxon>Pezizomycotina</taxon>
        <taxon>Eurotiomycetes</taxon>
        <taxon>Eurotiomycetidae</taxon>
        <taxon>Eurotiales</taxon>
        <taxon>Aspergillaceae</taxon>
        <taxon>Aspergillus</taxon>
    </lineage>
</organism>
<dbReference type="GO" id="GO:0004497">
    <property type="term" value="F:monooxygenase activity"/>
    <property type="evidence" value="ECO:0007669"/>
    <property type="project" value="InterPro"/>
</dbReference>